<sequence>MVTVTQEWNPKQKKLSRLLSSSDGFKEGITLCLNLHDELHDIRQETALTIYQRLIKGLTPEAIKYRPANSFSSIAWNLWHITRIEDAISNILINNSKQIMSNEWMDRLNVKVTDTGNAFTKDDVDAFDTLINTQELLEYRKAVGRNTQQVILAIDEREKKRKPSKEQLNRLVSEQVLTNEKDSIWLLEFWGKKTPIGLILMPLTRHQIVHLNNCFKLKDAYSRISPAGS</sequence>
<comment type="caution">
    <text evidence="2">The sequence shown here is derived from an EMBL/GenBank/DDBJ whole genome shotgun (WGS) entry which is preliminary data.</text>
</comment>
<dbReference type="SUPFAM" id="SSF109854">
    <property type="entry name" value="DinB/YfiT-like putative metalloenzymes"/>
    <property type="match status" value="1"/>
</dbReference>
<dbReference type="InterPro" id="IPR024775">
    <property type="entry name" value="DinB-like"/>
</dbReference>
<reference evidence="2" key="1">
    <citation type="journal article" date="2020" name="mSystems">
        <title>Genome- and Community-Level Interaction Insights into Carbon Utilization and Element Cycling Functions of Hydrothermarchaeota in Hydrothermal Sediment.</title>
        <authorList>
            <person name="Zhou Z."/>
            <person name="Liu Y."/>
            <person name="Xu W."/>
            <person name="Pan J."/>
            <person name="Luo Z.H."/>
            <person name="Li M."/>
        </authorList>
    </citation>
    <scope>NUCLEOTIDE SEQUENCE [LARGE SCALE GENOMIC DNA]</scope>
    <source>
        <strain evidence="2">SpSt-503</strain>
    </source>
</reference>
<dbReference type="AlphaFoldDB" id="A0A7C3E727"/>
<dbReference type="EMBL" id="DSVL01000027">
    <property type="protein sequence ID" value="HFH28053.1"/>
    <property type="molecule type" value="Genomic_DNA"/>
</dbReference>
<gene>
    <name evidence="2" type="ORF">ENS59_00860</name>
</gene>
<evidence type="ECO:0000313" key="2">
    <source>
        <dbReference type="EMBL" id="HFH28053.1"/>
    </source>
</evidence>
<protein>
    <submittedName>
        <fullName evidence="2">DinB family protein</fullName>
    </submittedName>
</protein>
<proteinExistence type="predicted"/>
<feature type="domain" description="DinB-like" evidence="1">
    <location>
        <begin position="50"/>
        <end position="155"/>
    </location>
</feature>
<dbReference type="Pfam" id="PF12867">
    <property type="entry name" value="DinB_2"/>
    <property type="match status" value="1"/>
</dbReference>
<organism evidence="2">
    <name type="scientific">Gracilinema caldarium</name>
    <dbReference type="NCBI Taxonomy" id="215591"/>
    <lineage>
        <taxon>Bacteria</taxon>
        <taxon>Pseudomonadati</taxon>
        <taxon>Spirochaetota</taxon>
        <taxon>Spirochaetia</taxon>
        <taxon>Spirochaetales</taxon>
        <taxon>Breznakiellaceae</taxon>
        <taxon>Gracilinema</taxon>
    </lineage>
</organism>
<dbReference type="Gene3D" id="1.20.120.450">
    <property type="entry name" value="dinb family like domain"/>
    <property type="match status" value="1"/>
</dbReference>
<accession>A0A7C3E727</accession>
<name>A0A7C3E727_9SPIR</name>
<dbReference type="InterPro" id="IPR034660">
    <property type="entry name" value="DinB/YfiT-like"/>
</dbReference>
<evidence type="ECO:0000259" key="1">
    <source>
        <dbReference type="Pfam" id="PF12867"/>
    </source>
</evidence>